<accession>A0A1M7RXI2</accession>
<reference evidence="1 2" key="1">
    <citation type="submission" date="2016-12" db="EMBL/GenBank/DDBJ databases">
        <authorList>
            <person name="Song W.-J."/>
            <person name="Kurnit D.M."/>
        </authorList>
    </citation>
    <scope>NUCLEOTIDE SEQUENCE [LARGE SCALE GENOMIC DNA]</scope>
    <source>
        <strain evidence="1 2">CGMCC 1.10808</strain>
    </source>
</reference>
<dbReference type="RefSeq" id="WP_072745848.1">
    <property type="nucleotide sequence ID" value="NZ_FOHL01000002.1"/>
</dbReference>
<evidence type="ECO:0008006" key="3">
    <source>
        <dbReference type="Google" id="ProtNLM"/>
    </source>
</evidence>
<organism evidence="1 2">
    <name type="scientific">Oceanicella actignis</name>
    <dbReference type="NCBI Taxonomy" id="1189325"/>
    <lineage>
        <taxon>Bacteria</taxon>
        <taxon>Pseudomonadati</taxon>
        <taxon>Pseudomonadota</taxon>
        <taxon>Alphaproteobacteria</taxon>
        <taxon>Rhodobacterales</taxon>
        <taxon>Paracoccaceae</taxon>
        <taxon>Oceanicella</taxon>
    </lineage>
</organism>
<dbReference type="STRING" id="1189325.SAMN04488119_102251"/>
<dbReference type="Proteomes" id="UP000184066">
    <property type="component" value="Unassembled WGS sequence"/>
</dbReference>
<evidence type="ECO:0000313" key="1">
    <source>
        <dbReference type="EMBL" id="SHN50858.1"/>
    </source>
</evidence>
<gene>
    <name evidence="1" type="ORF">SAMN05216200_101267</name>
</gene>
<dbReference type="AlphaFoldDB" id="A0A1M7RXI2"/>
<keyword evidence="2" id="KW-1185">Reference proteome</keyword>
<protein>
    <recommendedName>
        <fullName evidence="3">Nucleoside-triphosphatase THEP1</fullName>
    </recommendedName>
</protein>
<sequence length="190" mass="19417">MSRPTTAAEDELPAIAALPISGDGRTDALLERLHAALIARGFRVAGALRSPAAAPAHCEAVLRVLPDGPEERITQDLGACSTACRLDAGAIEHAAGLAMAAFERGADIVLLDRFGVREAEGRGFRALIGAAVSRGVPVMIGVSEIRRAAFDAFCGGLAEQVAPREEAALGWCLAALGTGRPALAGASAAR</sequence>
<name>A0A1M7RXI2_9RHOB</name>
<dbReference type="InterPro" id="IPR018912">
    <property type="entry name" value="DUF2478"/>
</dbReference>
<dbReference type="EMBL" id="FRDL01000001">
    <property type="protein sequence ID" value="SHN50858.1"/>
    <property type="molecule type" value="Genomic_DNA"/>
</dbReference>
<proteinExistence type="predicted"/>
<dbReference type="Pfam" id="PF10649">
    <property type="entry name" value="DUF2478"/>
    <property type="match status" value="1"/>
</dbReference>
<evidence type="ECO:0000313" key="2">
    <source>
        <dbReference type="Proteomes" id="UP000184066"/>
    </source>
</evidence>